<protein>
    <submittedName>
        <fullName evidence="1">Uncharacterized protein</fullName>
    </submittedName>
</protein>
<dbReference type="AlphaFoldDB" id="A0A9P4V2J9"/>
<comment type="caution">
    <text evidence="1">The sequence shown here is derived from an EMBL/GenBank/DDBJ whole genome shotgun (WGS) entry which is preliminary data.</text>
</comment>
<dbReference type="OrthoDB" id="5194044at2759"/>
<name>A0A9P4V2J9_9PLEO</name>
<dbReference type="Proteomes" id="UP000799444">
    <property type="component" value="Unassembled WGS sequence"/>
</dbReference>
<reference evidence="1" key="1">
    <citation type="journal article" date="2020" name="Stud. Mycol.">
        <title>101 Dothideomycetes genomes: a test case for predicting lifestyles and emergence of pathogens.</title>
        <authorList>
            <person name="Haridas S."/>
            <person name="Albert R."/>
            <person name="Binder M."/>
            <person name="Bloem J."/>
            <person name="Labutti K."/>
            <person name="Salamov A."/>
            <person name="Andreopoulos B."/>
            <person name="Baker S."/>
            <person name="Barry K."/>
            <person name="Bills G."/>
            <person name="Bluhm B."/>
            <person name="Cannon C."/>
            <person name="Castanera R."/>
            <person name="Culley D."/>
            <person name="Daum C."/>
            <person name="Ezra D."/>
            <person name="Gonzalez J."/>
            <person name="Henrissat B."/>
            <person name="Kuo A."/>
            <person name="Liang C."/>
            <person name="Lipzen A."/>
            <person name="Lutzoni F."/>
            <person name="Magnuson J."/>
            <person name="Mondo S."/>
            <person name="Nolan M."/>
            <person name="Ohm R."/>
            <person name="Pangilinan J."/>
            <person name="Park H.-J."/>
            <person name="Ramirez L."/>
            <person name="Alfaro M."/>
            <person name="Sun H."/>
            <person name="Tritt A."/>
            <person name="Yoshinaga Y."/>
            <person name="Zwiers L.-H."/>
            <person name="Turgeon B."/>
            <person name="Goodwin S."/>
            <person name="Spatafora J."/>
            <person name="Crous P."/>
            <person name="Grigoriev I."/>
        </authorList>
    </citation>
    <scope>NUCLEOTIDE SEQUENCE</scope>
    <source>
        <strain evidence="1">CBS 125425</strain>
    </source>
</reference>
<proteinExistence type="predicted"/>
<organism evidence="1 2">
    <name type="scientific">Polyplosphaeria fusca</name>
    <dbReference type="NCBI Taxonomy" id="682080"/>
    <lineage>
        <taxon>Eukaryota</taxon>
        <taxon>Fungi</taxon>
        <taxon>Dikarya</taxon>
        <taxon>Ascomycota</taxon>
        <taxon>Pezizomycotina</taxon>
        <taxon>Dothideomycetes</taxon>
        <taxon>Pleosporomycetidae</taxon>
        <taxon>Pleosporales</taxon>
        <taxon>Tetraplosphaeriaceae</taxon>
        <taxon>Polyplosphaeria</taxon>
    </lineage>
</organism>
<accession>A0A9P4V2J9</accession>
<keyword evidence="2" id="KW-1185">Reference proteome</keyword>
<evidence type="ECO:0000313" key="1">
    <source>
        <dbReference type="EMBL" id="KAF2734341.1"/>
    </source>
</evidence>
<dbReference type="InterPro" id="IPR018811">
    <property type="entry name" value="MRX11"/>
</dbReference>
<dbReference type="EMBL" id="ML996149">
    <property type="protein sequence ID" value="KAF2734341.1"/>
    <property type="molecule type" value="Genomic_DNA"/>
</dbReference>
<evidence type="ECO:0000313" key="2">
    <source>
        <dbReference type="Proteomes" id="UP000799444"/>
    </source>
</evidence>
<gene>
    <name evidence="1" type="ORF">EJ04DRAFT_247515</name>
</gene>
<dbReference type="GO" id="GO:0005739">
    <property type="term" value="C:mitochondrion"/>
    <property type="evidence" value="ECO:0007669"/>
    <property type="project" value="TreeGrafter"/>
</dbReference>
<dbReference type="PANTHER" id="PTHR28002">
    <property type="entry name" value="MIOREX COMPLEX COMPONENT 11"/>
    <property type="match status" value="1"/>
</dbReference>
<dbReference type="PANTHER" id="PTHR28002:SF1">
    <property type="entry name" value="MIOREX COMPLEX COMPONENT 11"/>
    <property type="match status" value="1"/>
</dbReference>
<sequence length="263" mass="29919">MFLKHPYPQPRQQFTYYPTPGLPGQGAYVPSGLAPTGYAGGAVPKVAMAAGTPAPVGYPYSSYGYHGYPRNYYSAASTYAYSPFQSYNYPYASRYYGGGAHGMYGGYSGYGGYGGYSMYGMGDPYLSSRYCGYSGYASPYYRGYSTYYDSSPYSTNSSAPYVYPGDWRKQYSGRRFRTIPSKWYCNARDDVESENRRIATERGAYEPKRIKPADARPDDPFWCKERDGTWQLRPYYDIEANCYPGRWTMNAEKGYLIFERERD</sequence>